<reference evidence="3" key="2">
    <citation type="submission" date="2019-10" db="EMBL/GenBank/DDBJ databases">
        <title>A de novo genome assembly of a pear dwarfing rootstock.</title>
        <authorList>
            <person name="Wang F."/>
            <person name="Wang J."/>
            <person name="Li S."/>
            <person name="Zhang Y."/>
            <person name="Fang M."/>
            <person name="Ma L."/>
            <person name="Zhao Y."/>
            <person name="Jiang S."/>
        </authorList>
    </citation>
    <scope>NUCLEOTIDE SEQUENCE [LARGE SCALE GENOMIC DNA]</scope>
</reference>
<reference evidence="2 3" key="3">
    <citation type="submission" date="2019-11" db="EMBL/GenBank/DDBJ databases">
        <title>A de novo genome assembly of a pear dwarfing rootstock.</title>
        <authorList>
            <person name="Wang F."/>
            <person name="Wang J."/>
            <person name="Li S."/>
            <person name="Zhang Y."/>
            <person name="Fang M."/>
            <person name="Ma L."/>
            <person name="Zhao Y."/>
            <person name="Jiang S."/>
        </authorList>
    </citation>
    <scope>NUCLEOTIDE SEQUENCE [LARGE SCALE GENOMIC DNA]</scope>
    <source>
        <strain evidence="2">S2</strain>
        <tissue evidence="2">Leaf</tissue>
    </source>
</reference>
<reference evidence="2 3" key="1">
    <citation type="submission" date="2019-09" db="EMBL/GenBank/DDBJ databases">
        <authorList>
            <person name="Ou C."/>
        </authorList>
    </citation>
    <scope>NUCLEOTIDE SEQUENCE [LARGE SCALE GENOMIC DNA]</scope>
    <source>
        <strain evidence="2">S2</strain>
        <tissue evidence="2">Leaf</tissue>
    </source>
</reference>
<dbReference type="Proteomes" id="UP000327157">
    <property type="component" value="Chromosome 3"/>
</dbReference>
<protein>
    <submittedName>
        <fullName evidence="2">Uncharacterized protein</fullName>
    </submittedName>
</protein>
<evidence type="ECO:0000256" key="1">
    <source>
        <dbReference type="SAM" id="MobiDB-lite"/>
    </source>
</evidence>
<sequence>MYNQLGELTKDEAEDEDDDATPLSKIPTYDEELPFLQGFTNPNKEEPNIELGSQKEGDDREREKGCDKSLDFQLFEANSIEPNAHDSFILNSSKDPFEVHCLNYDRVFGIEPKTEVMHAQLSFRPMAKIWWKRQREKMKKRKKSRALKLKKQKYAMPHCLVSTPNFKATRCKKGKKKKIHKVVPHFNNPPSFT</sequence>
<keyword evidence="3" id="KW-1185">Reference proteome</keyword>
<dbReference type="EMBL" id="SMOL01000402">
    <property type="protein sequence ID" value="KAB2615110.1"/>
    <property type="molecule type" value="Genomic_DNA"/>
</dbReference>
<evidence type="ECO:0000313" key="3">
    <source>
        <dbReference type="Proteomes" id="UP000327157"/>
    </source>
</evidence>
<accession>A0A5N5GPD7</accession>
<evidence type="ECO:0000313" key="2">
    <source>
        <dbReference type="EMBL" id="KAB2615110.1"/>
    </source>
</evidence>
<comment type="caution">
    <text evidence="2">The sequence shown here is derived from an EMBL/GenBank/DDBJ whole genome shotgun (WGS) entry which is preliminary data.</text>
</comment>
<name>A0A5N5GPD7_9ROSA</name>
<proteinExistence type="predicted"/>
<organism evidence="2 3">
    <name type="scientific">Pyrus ussuriensis x Pyrus communis</name>
    <dbReference type="NCBI Taxonomy" id="2448454"/>
    <lineage>
        <taxon>Eukaryota</taxon>
        <taxon>Viridiplantae</taxon>
        <taxon>Streptophyta</taxon>
        <taxon>Embryophyta</taxon>
        <taxon>Tracheophyta</taxon>
        <taxon>Spermatophyta</taxon>
        <taxon>Magnoliopsida</taxon>
        <taxon>eudicotyledons</taxon>
        <taxon>Gunneridae</taxon>
        <taxon>Pentapetalae</taxon>
        <taxon>rosids</taxon>
        <taxon>fabids</taxon>
        <taxon>Rosales</taxon>
        <taxon>Rosaceae</taxon>
        <taxon>Amygdaloideae</taxon>
        <taxon>Maleae</taxon>
        <taxon>Pyrus</taxon>
    </lineage>
</organism>
<gene>
    <name evidence="2" type="ORF">D8674_021698</name>
</gene>
<feature type="compositionally biased region" description="Basic and acidic residues" evidence="1">
    <location>
        <begin position="43"/>
        <end position="64"/>
    </location>
</feature>
<feature type="region of interest" description="Disordered" evidence="1">
    <location>
        <begin position="1"/>
        <end position="64"/>
    </location>
</feature>
<dbReference type="AlphaFoldDB" id="A0A5N5GPD7"/>